<dbReference type="EMBL" id="SOBT01000009">
    <property type="protein sequence ID" value="TDU28675.1"/>
    <property type="molecule type" value="Genomic_DNA"/>
</dbReference>
<evidence type="ECO:0000256" key="1">
    <source>
        <dbReference type="SAM" id="MobiDB-lite"/>
    </source>
</evidence>
<sequence>MNIPPKAIHYAIHGLLARHRVEQGFSFPLKQLMAEWPETALRRGDLIKGLEGLRKSGHLTIDQTPEGPMVRLINEDFGLVVTALDRDAVTTLTRLRELRRRPQSHVAALVPDQKHARRPGESGPKPSD</sequence>
<gene>
    <name evidence="2" type="ORF">DFR24_3050</name>
</gene>
<comment type="caution">
    <text evidence="2">The sequence shown here is derived from an EMBL/GenBank/DDBJ whole genome shotgun (WGS) entry which is preliminary data.</text>
</comment>
<keyword evidence="3" id="KW-1185">Reference proteome</keyword>
<evidence type="ECO:0000313" key="2">
    <source>
        <dbReference type="EMBL" id="TDU28675.1"/>
    </source>
</evidence>
<dbReference type="AlphaFoldDB" id="A0A4V3US16"/>
<name>A0A4V3US16_9GAMM</name>
<evidence type="ECO:0000313" key="3">
    <source>
        <dbReference type="Proteomes" id="UP000295341"/>
    </source>
</evidence>
<feature type="region of interest" description="Disordered" evidence="1">
    <location>
        <begin position="103"/>
        <end position="128"/>
    </location>
</feature>
<accession>A0A4V3US16</accession>
<organism evidence="2 3">
    <name type="scientific">Panacagrimonas perspica</name>
    <dbReference type="NCBI Taxonomy" id="381431"/>
    <lineage>
        <taxon>Bacteria</taxon>
        <taxon>Pseudomonadati</taxon>
        <taxon>Pseudomonadota</taxon>
        <taxon>Gammaproteobacteria</taxon>
        <taxon>Nevskiales</taxon>
        <taxon>Nevskiaceae</taxon>
        <taxon>Panacagrimonas</taxon>
    </lineage>
</organism>
<dbReference type="RefSeq" id="WP_133882206.1">
    <property type="nucleotide sequence ID" value="NZ_MWIN01000002.1"/>
</dbReference>
<reference evidence="2 3" key="1">
    <citation type="submission" date="2019-03" db="EMBL/GenBank/DDBJ databases">
        <title>Genomic Encyclopedia of Type Strains, Phase IV (KMG-IV): sequencing the most valuable type-strain genomes for metagenomic binning, comparative biology and taxonomic classification.</title>
        <authorList>
            <person name="Goeker M."/>
        </authorList>
    </citation>
    <scope>NUCLEOTIDE SEQUENCE [LARGE SCALE GENOMIC DNA]</scope>
    <source>
        <strain evidence="2 3">DSM 26377</strain>
    </source>
</reference>
<proteinExistence type="predicted"/>
<protein>
    <submittedName>
        <fullName evidence="2">Uncharacterized protein</fullName>
    </submittedName>
</protein>
<dbReference type="Proteomes" id="UP000295341">
    <property type="component" value="Unassembled WGS sequence"/>
</dbReference>